<comment type="catalytic activity">
    <reaction evidence="1 17">
        <text>N-(5-phospho-beta-D-ribosyl)anthranilate = 1-(2-carboxyphenylamino)-1-deoxy-D-ribulose 5-phosphate</text>
        <dbReference type="Rhea" id="RHEA:21540"/>
        <dbReference type="ChEBI" id="CHEBI:18277"/>
        <dbReference type="ChEBI" id="CHEBI:58613"/>
        <dbReference type="EC" id="5.3.1.24"/>
    </reaction>
</comment>
<feature type="domain" description="N-(5'phosphoribosyl) anthranilate isomerase (PRAI)" evidence="19">
    <location>
        <begin position="265"/>
        <end position="468"/>
    </location>
</feature>
<evidence type="ECO:0000313" key="20">
    <source>
        <dbReference type="EMBL" id="GCE24831.1"/>
    </source>
</evidence>
<dbReference type="EC" id="5.3.1.24" evidence="17"/>
<comment type="similarity">
    <text evidence="6 16">Belongs to the TrpC family.</text>
</comment>
<dbReference type="Proteomes" id="UP000287171">
    <property type="component" value="Unassembled WGS sequence"/>
</dbReference>
<keyword evidence="12 17" id="KW-0413">Isomerase</keyword>
<evidence type="ECO:0000256" key="14">
    <source>
        <dbReference type="ARBA" id="ARBA00023268"/>
    </source>
</evidence>
<dbReference type="RefSeq" id="WP_126625496.1">
    <property type="nucleotide sequence ID" value="NZ_BIFT01000001.1"/>
</dbReference>
<evidence type="ECO:0000256" key="16">
    <source>
        <dbReference type="HAMAP-Rule" id="MF_00134"/>
    </source>
</evidence>
<dbReference type="PROSITE" id="PS00614">
    <property type="entry name" value="IGPS"/>
    <property type="match status" value="1"/>
</dbReference>
<name>A0A402B0E4_9CHLR</name>
<protein>
    <recommendedName>
        <fullName evidence="16 17">Multifunctional fusion protein</fullName>
    </recommendedName>
    <domain>
        <recommendedName>
            <fullName evidence="16">Indole-3-glycerol phosphate synthase</fullName>
            <shortName evidence="16">IGPS</shortName>
            <ecNumber evidence="16">4.1.1.48</ecNumber>
        </recommendedName>
    </domain>
    <domain>
        <recommendedName>
            <fullName evidence="17">N-(5'-phosphoribosyl)anthranilate isomerase</fullName>
            <shortName evidence="17">PRAI</shortName>
            <ecNumber evidence="17">5.3.1.24</ecNumber>
        </recommendedName>
    </domain>
</protein>
<evidence type="ECO:0000256" key="13">
    <source>
        <dbReference type="ARBA" id="ARBA00023239"/>
    </source>
</evidence>
<keyword evidence="9 16" id="KW-0210">Decarboxylase</keyword>
<evidence type="ECO:0000256" key="3">
    <source>
        <dbReference type="ARBA" id="ARBA00004664"/>
    </source>
</evidence>
<dbReference type="NCBIfam" id="NF001377">
    <property type="entry name" value="PRK00278.2-4"/>
    <property type="match status" value="1"/>
</dbReference>
<gene>
    <name evidence="16 20" type="primary">trpC</name>
    <name evidence="17" type="synonym">trpF</name>
    <name evidence="20" type="ORF">KDA_03150</name>
</gene>
<dbReference type="InterPro" id="IPR011060">
    <property type="entry name" value="RibuloseP-bd_barrel"/>
</dbReference>
<dbReference type="SUPFAM" id="SSF51366">
    <property type="entry name" value="Ribulose-phoshate binding barrel"/>
    <property type="match status" value="2"/>
</dbReference>
<evidence type="ECO:0000256" key="5">
    <source>
        <dbReference type="ARBA" id="ARBA00007902"/>
    </source>
</evidence>
<evidence type="ECO:0000256" key="6">
    <source>
        <dbReference type="ARBA" id="ARBA00008737"/>
    </source>
</evidence>
<evidence type="ECO:0000256" key="7">
    <source>
        <dbReference type="ARBA" id="ARBA00009847"/>
    </source>
</evidence>
<dbReference type="HAMAP" id="MF_00135">
    <property type="entry name" value="PRAI"/>
    <property type="match status" value="1"/>
</dbReference>
<dbReference type="OrthoDB" id="9804217at2"/>
<dbReference type="GO" id="GO:0000162">
    <property type="term" value="P:L-tryptophan biosynthetic process"/>
    <property type="evidence" value="ECO:0007669"/>
    <property type="project" value="UniProtKB-UniRule"/>
</dbReference>
<evidence type="ECO:0000256" key="8">
    <source>
        <dbReference type="ARBA" id="ARBA00022605"/>
    </source>
</evidence>
<dbReference type="EMBL" id="BIFT01000001">
    <property type="protein sequence ID" value="GCE24831.1"/>
    <property type="molecule type" value="Genomic_DNA"/>
</dbReference>
<comment type="similarity">
    <text evidence="5">In the N-terminal section; belongs to the TrpC family.</text>
</comment>
<evidence type="ECO:0000256" key="1">
    <source>
        <dbReference type="ARBA" id="ARBA00001164"/>
    </source>
</evidence>
<dbReference type="CDD" id="cd00331">
    <property type="entry name" value="IGPS"/>
    <property type="match status" value="1"/>
</dbReference>
<comment type="caution">
    <text evidence="20">The sequence shown here is derived from an EMBL/GenBank/DDBJ whole genome shotgun (WGS) entry which is preliminary data.</text>
</comment>
<comment type="pathway">
    <text evidence="4 16">Amino-acid biosynthesis; L-tryptophan biosynthesis; L-tryptophan from chorismate: step 4/5.</text>
</comment>
<evidence type="ECO:0000256" key="10">
    <source>
        <dbReference type="ARBA" id="ARBA00022822"/>
    </source>
</evidence>
<proteinExistence type="inferred from homology"/>
<dbReference type="InterPro" id="IPR001468">
    <property type="entry name" value="Indole-3-GlycerolPSynthase_CS"/>
</dbReference>
<keyword evidence="11 16" id="KW-0057">Aromatic amino acid biosynthesis</keyword>
<dbReference type="InterPro" id="IPR045186">
    <property type="entry name" value="Indole-3-glycerol_P_synth"/>
</dbReference>
<dbReference type="AlphaFoldDB" id="A0A402B0E4"/>
<dbReference type="NCBIfam" id="NF006945">
    <property type="entry name" value="PRK09427.1"/>
    <property type="match status" value="1"/>
</dbReference>
<comment type="pathway">
    <text evidence="3 17">Amino-acid biosynthesis; L-tryptophan biosynthesis; L-tryptophan from chorismate: step 3/5.</text>
</comment>
<evidence type="ECO:0000313" key="21">
    <source>
        <dbReference type="Proteomes" id="UP000287171"/>
    </source>
</evidence>
<dbReference type="EC" id="4.1.1.48" evidence="16"/>
<reference evidence="21" key="1">
    <citation type="submission" date="2018-12" db="EMBL/GenBank/DDBJ databases">
        <title>Tengunoibacter tsumagoiensis gen. nov., sp. nov., Dictyobacter kobayashii sp. nov., D. alpinus sp. nov., and D. joshuensis sp. nov. and description of Dictyobacteraceae fam. nov. within the order Ktedonobacterales isolated from Tengu-no-mugimeshi.</title>
        <authorList>
            <person name="Wang C.M."/>
            <person name="Zheng Y."/>
            <person name="Sakai Y."/>
            <person name="Toyoda A."/>
            <person name="Minakuchi Y."/>
            <person name="Abe K."/>
            <person name="Yokota A."/>
            <person name="Yabe S."/>
        </authorList>
    </citation>
    <scope>NUCLEOTIDE SEQUENCE [LARGE SCALE GENOMIC DNA]</scope>
    <source>
        <strain evidence="21">Uno16</strain>
    </source>
</reference>
<organism evidence="20 21">
    <name type="scientific">Dictyobacter alpinus</name>
    <dbReference type="NCBI Taxonomy" id="2014873"/>
    <lineage>
        <taxon>Bacteria</taxon>
        <taxon>Bacillati</taxon>
        <taxon>Chloroflexota</taxon>
        <taxon>Ktedonobacteria</taxon>
        <taxon>Ktedonobacterales</taxon>
        <taxon>Dictyobacteraceae</taxon>
        <taxon>Dictyobacter</taxon>
    </lineage>
</organism>
<dbReference type="Gene3D" id="3.20.20.70">
    <property type="entry name" value="Aldolase class I"/>
    <property type="match status" value="2"/>
</dbReference>
<evidence type="ECO:0000259" key="19">
    <source>
        <dbReference type="Pfam" id="PF00697"/>
    </source>
</evidence>
<feature type="domain" description="Indole-3-glycerol phosphate synthase" evidence="18">
    <location>
        <begin position="3"/>
        <end position="252"/>
    </location>
</feature>
<comment type="catalytic activity">
    <reaction evidence="2 16">
        <text>1-(2-carboxyphenylamino)-1-deoxy-D-ribulose 5-phosphate + H(+) = (1S,2R)-1-C-(indol-3-yl)glycerol 3-phosphate + CO2 + H2O</text>
        <dbReference type="Rhea" id="RHEA:23476"/>
        <dbReference type="ChEBI" id="CHEBI:15377"/>
        <dbReference type="ChEBI" id="CHEBI:15378"/>
        <dbReference type="ChEBI" id="CHEBI:16526"/>
        <dbReference type="ChEBI" id="CHEBI:58613"/>
        <dbReference type="ChEBI" id="CHEBI:58866"/>
        <dbReference type="EC" id="4.1.1.48"/>
    </reaction>
</comment>
<evidence type="ECO:0000256" key="11">
    <source>
        <dbReference type="ARBA" id="ARBA00023141"/>
    </source>
</evidence>
<dbReference type="InterPro" id="IPR013785">
    <property type="entry name" value="Aldolase_TIM"/>
</dbReference>
<keyword evidence="10 16" id="KW-0822">Tryptophan biosynthesis</keyword>
<keyword evidence="21" id="KW-1185">Reference proteome</keyword>
<dbReference type="Pfam" id="PF00697">
    <property type="entry name" value="PRAI"/>
    <property type="match status" value="1"/>
</dbReference>
<dbReference type="CDD" id="cd00405">
    <property type="entry name" value="PRAI"/>
    <property type="match status" value="1"/>
</dbReference>
<evidence type="ECO:0000256" key="15">
    <source>
        <dbReference type="ARBA" id="ARBA00025592"/>
    </source>
</evidence>
<dbReference type="InterPro" id="IPR013798">
    <property type="entry name" value="Indole-3-glycerol_P_synth_dom"/>
</dbReference>
<evidence type="ECO:0000256" key="17">
    <source>
        <dbReference type="HAMAP-Rule" id="MF_00135"/>
    </source>
</evidence>
<keyword evidence="14" id="KW-0511">Multifunctional enzyme</keyword>
<sequence length="482" mass="53438">MFLDKIVEQTRKDLIQRKAELPLEQLQQLALEQPRPRDVLEAFEPRDKIHLIAEVKRASPSKGILAPDLDPVETALLYERNGASVISVLTEPHFFLGSPEYLTAIKNAVSIPVLRKDFIIDEYQVYEARAWGADMILLICAILDDQQLRLLHQRANALRMRVLVEVHSREEAQRAIDAGAMIIGVNSRDLASFEMNPYLLRDIREMLPRNQIIVAESGIHTGADVRRLSRYDVQAMLVGESLVVSNNIPDQIDMLLQGANHSTQVKICGLHDTAGINAAVDAGADLLGLIFYEPSHRYIAPEQVPALLKASQSYSQSASGQVRPDLVGVFVNKDASYINDVVEQVGLHYVQLHGNESPEFCQQIKRPVIKALSLKEQADLSLMAAYQKVAWRLLIDTPTPNWGGTGLTSNWELARQAAQHSKIILAGGLTVENVSAAIQQVQPWGLDVSSGVETNKQKDIHKIAAFVAQVRSSSIVGEQGRR</sequence>
<dbReference type="UniPathway" id="UPA00035">
    <property type="reaction ID" value="UER00042"/>
</dbReference>
<dbReference type="InterPro" id="IPR001240">
    <property type="entry name" value="PRAI_dom"/>
</dbReference>
<dbReference type="HAMAP" id="MF_00134_B">
    <property type="entry name" value="IGPS_B"/>
    <property type="match status" value="1"/>
</dbReference>
<dbReference type="GO" id="GO:0004425">
    <property type="term" value="F:indole-3-glycerol-phosphate synthase activity"/>
    <property type="evidence" value="ECO:0007669"/>
    <property type="project" value="UniProtKB-UniRule"/>
</dbReference>
<dbReference type="PANTHER" id="PTHR22854">
    <property type="entry name" value="TRYPTOPHAN BIOSYNTHESIS PROTEIN"/>
    <property type="match status" value="1"/>
</dbReference>
<dbReference type="Pfam" id="PF00218">
    <property type="entry name" value="IGPS"/>
    <property type="match status" value="1"/>
</dbReference>
<evidence type="ECO:0000256" key="4">
    <source>
        <dbReference type="ARBA" id="ARBA00004696"/>
    </source>
</evidence>
<dbReference type="GO" id="GO:0004640">
    <property type="term" value="F:phosphoribosylanthranilate isomerase activity"/>
    <property type="evidence" value="ECO:0007669"/>
    <property type="project" value="UniProtKB-UniRule"/>
</dbReference>
<accession>A0A402B0E4</accession>
<comment type="function">
    <text evidence="15">Bifunctional enzyme that catalyzes two sequential steps of tryptophan biosynthetic pathway. The first reaction is catalyzed by the isomerase, coded by the TrpF domain; the second reaction is catalyzed by the synthase, coded by the TrpC domain.</text>
</comment>
<evidence type="ECO:0000256" key="9">
    <source>
        <dbReference type="ARBA" id="ARBA00022793"/>
    </source>
</evidence>
<keyword evidence="13 16" id="KW-0456">Lyase</keyword>
<evidence type="ECO:0000256" key="12">
    <source>
        <dbReference type="ARBA" id="ARBA00023235"/>
    </source>
</evidence>
<dbReference type="FunFam" id="3.20.20.70:FF:000024">
    <property type="entry name" value="Indole-3-glycerol phosphate synthase"/>
    <property type="match status" value="1"/>
</dbReference>
<evidence type="ECO:0000259" key="18">
    <source>
        <dbReference type="Pfam" id="PF00218"/>
    </source>
</evidence>
<keyword evidence="8 16" id="KW-0028">Amino-acid biosynthesis</keyword>
<evidence type="ECO:0000256" key="2">
    <source>
        <dbReference type="ARBA" id="ARBA00001633"/>
    </source>
</evidence>
<comment type="similarity">
    <text evidence="17">Belongs to the TrpF family.</text>
</comment>
<comment type="similarity">
    <text evidence="7">In the C-terminal section; belongs to the TrpF family.</text>
</comment>
<dbReference type="PANTHER" id="PTHR22854:SF2">
    <property type="entry name" value="INDOLE-3-GLYCEROL-PHOSPHATE SYNTHASE"/>
    <property type="match status" value="1"/>
</dbReference>